<gene>
    <name evidence="1" type="ORF">KU39_1232</name>
</gene>
<reference evidence="1 2" key="1">
    <citation type="journal article" date="2014" name="Genome Announc.">
        <title>Comparative Genome Analysis of Two Isolates of the Fish Pathogen Piscirickettsia salmonis from Different Hosts Reveals Major Differences in Virulence-Associated Secretion Systems.</title>
        <authorList>
            <person name="Bohle H."/>
            <person name="Henriquez P."/>
            <person name="Grothusen H."/>
            <person name="Navas E."/>
            <person name="Sandoval A."/>
            <person name="Bustamante F."/>
            <person name="Bustos P."/>
            <person name="Mancilla M."/>
        </authorList>
    </citation>
    <scope>NUCLEOTIDE SEQUENCE [LARGE SCALE GENOMIC DNA]</scope>
    <source>
        <strain evidence="2">B1-32597</strain>
    </source>
</reference>
<evidence type="ECO:0000313" key="2">
    <source>
        <dbReference type="Proteomes" id="UP000029558"/>
    </source>
</evidence>
<name>A0A1L6TB54_PISSA</name>
<proteinExistence type="predicted"/>
<dbReference type="EMBL" id="CP012508">
    <property type="protein sequence ID" value="ALB22414.1"/>
    <property type="molecule type" value="Genomic_DNA"/>
</dbReference>
<sequence length="162" mass="18786">MTTANETTQNFEHLSFHGAKIDQLILKKGKISLKLKKVYMHEDHINNQTSRTLCLSDCTLRLANTIKSDANVNIYVPEQTLKTHSSILLKPEFDIPIKDLVSIIKYEYLKKHTRFLIMGYYWVSEYNITGWVKWEIIAAEFSFKWASAHPIGHAIPYQTEIA</sequence>
<dbReference type="AlphaFoldDB" id="A0A1L6TB54"/>
<dbReference type="Proteomes" id="UP000029558">
    <property type="component" value="Chromosome"/>
</dbReference>
<protein>
    <submittedName>
        <fullName evidence="1">MerR family transcriptional regulator</fullName>
    </submittedName>
</protein>
<organism evidence="1 2">
    <name type="scientific">Piscirickettsia salmonis</name>
    <dbReference type="NCBI Taxonomy" id="1238"/>
    <lineage>
        <taxon>Bacteria</taxon>
        <taxon>Pseudomonadati</taxon>
        <taxon>Pseudomonadota</taxon>
        <taxon>Gammaproteobacteria</taxon>
        <taxon>Thiotrichales</taxon>
        <taxon>Piscirickettsiaceae</taxon>
        <taxon>Piscirickettsia</taxon>
    </lineage>
</organism>
<dbReference type="OrthoDB" id="9889421at2"/>
<accession>A0A1L6TB54</accession>
<evidence type="ECO:0000313" key="1">
    <source>
        <dbReference type="EMBL" id="ALB22414.1"/>
    </source>
</evidence>
<dbReference type="RefSeq" id="WP_027242807.1">
    <property type="nucleotide sequence ID" value="NZ_CP012508.1"/>
</dbReference>